<name>A0A1J4MR77_9CRYT</name>
<evidence type="ECO:0008006" key="9">
    <source>
        <dbReference type="Google" id="ProtNLM"/>
    </source>
</evidence>
<dbReference type="EMBL" id="LRBS01000052">
    <property type="protein sequence ID" value="OII76761.1"/>
    <property type="molecule type" value="Genomic_DNA"/>
</dbReference>
<gene>
    <name evidence="7" type="ORF">cand_027820</name>
</gene>
<comment type="subcellular location">
    <subcellularLocation>
        <location evidence="2">Endoplasmic reticulum</location>
    </subcellularLocation>
    <subcellularLocation>
        <location evidence="3">Membrane</location>
    </subcellularLocation>
    <subcellularLocation>
        <location evidence="1">Mitochondrion</location>
    </subcellularLocation>
</comment>
<keyword evidence="8" id="KW-1185">Reference proteome</keyword>
<dbReference type="VEuPathDB" id="CryptoDB:cand_027820"/>
<dbReference type="GO" id="GO:0016020">
    <property type="term" value="C:membrane"/>
    <property type="evidence" value="ECO:0007669"/>
    <property type="project" value="UniProtKB-SubCell"/>
</dbReference>
<dbReference type="AlphaFoldDB" id="A0A1J4MR77"/>
<comment type="caution">
    <text evidence="7">The sequence shown here is derived from an EMBL/GenBank/DDBJ whole genome shotgun (WGS) entry which is preliminary data.</text>
</comment>
<accession>A0A1J4MR77</accession>
<evidence type="ECO:0000256" key="2">
    <source>
        <dbReference type="ARBA" id="ARBA00004240"/>
    </source>
</evidence>
<dbReference type="OrthoDB" id="5086500at2759"/>
<keyword evidence="6" id="KW-0472">Membrane</keyword>
<protein>
    <recommendedName>
        <fullName evidence="9">GPI inositol-deacylase</fullName>
    </recommendedName>
</protein>
<evidence type="ECO:0000256" key="5">
    <source>
        <dbReference type="ARBA" id="ARBA00023128"/>
    </source>
</evidence>
<dbReference type="Gene3D" id="3.40.50.1820">
    <property type="entry name" value="alpha/beta hydrolase"/>
    <property type="match status" value="1"/>
</dbReference>
<dbReference type="InterPro" id="IPR052374">
    <property type="entry name" value="SERAC1"/>
</dbReference>
<evidence type="ECO:0000256" key="3">
    <source>
        <dbReference type="ARBA" id="ARBA00004370"/>
    </source>
</evidence>
<sequence length="1117" mass="130869">MARRVIGNYLITFNLLNIFLYSEFDYYSNTSPPRQYSLTNLKSRIDQIQSLKIILPNTYILGKYKNAHYKVPKNDPVIDYLWRYIVSNYSKENIQEENNKLIEILHKYNGKLAILPLYDISMDFYAAILRYNKRFVTEQLEGFSIPYTSSILDSDHFTYYFISNSPSLSHLVEFLLNSQILYYNYGEVYYKLQKSIIDMIYLLSHGNIYKDSILSYIIYKLWENENNNNNLETMISYIEEYNSNEMNKNKLFLMYTILLRLLHGWLISNCEFITYNDCIFIIRTLKKVLSISSSIVTSHYLKEYNSLCKMVLKITCIISQIKGDNSNFLDNYNIINELINILNTKIYKFQLDYSNKRNMVVEVSNTDHNSYNTTNISFKPLYQCDIILSLIVLHNISCLKDMIKNFNFNKIADLIQVIFYHITDKYLDVSTIDERENLENSSQRKNQLVKLSNNSEIEYISNKLIQILIGEELNENCIIALIKFLIYNEEKQVKWENIKILISKLNIKLQISMISYWIQKMSMIIGTRKKVSIDINETQKEMTEYFETIKNDLKEIGNTLLELDKFEIKANIYKYFGILHICDILLASCLKFMNCSDITEKKQLYTEFWNIFEYCISLAGNICPVIANKNNIESSGIAIIFNESQGSELDIENKRRINHIDINVIKSLTKNLDVAIKKINDKLISNQKNSDNFPSVKLYFEILKTIHNLSILERNLCKVNYSRQCNNKEKDYLGFLLDGLYPFNIPETTLQYDKILFSIPRLLNIKEPFDTCSEQHFCLDSDRFNIIFIHGLNGSAFKSWKIQSIEDSENYNEIFRAPVVLQSDFNQDINFFKEILQKNTTFANSKKNLYNDSIFKKLKSLEDYSIWPRLLLGYPFSSKIRILAFDYSTELFNSTLFSLPFSSKKIDKNLEYISENLYLKLCKANILEQNESGIADISNSRNLKSGSNNSFRKNKNRKIIFICHSMGGLLLKLMLLNHPNIIKSTYAIFFFGTPHFGSDVGYRSLYIMKPFISQFTLQLSSHHSQKYLLELNNLFQSILYSIPSDERPKIFSFSEYFPSKLPLINTNKVVVPPNTANPSIGNFYVLGTNHTNIARLCLNINDTRLLILYKLLYDREK</sequence>
<evidence type="ECO:0000313" key="8">
    <source>
        <dbReference type="Proteomes" id="UP000186804"/>
    </source>
</evidence>
<dbReference type="SUPFAM" id="SSF53474">
    <property type="entry name" value="alpha/beta-Hydrolases"/>
    <property type="match status" value="1"/>
</dbReference>
<dbReference type="RefSeq" id="XP_067068607.1">
    <property type="nucleotide sequence ID" value="XM_067213010.1"/>
</dbReference>
<evidence type="ECO:0000256" key="6">
    <source>
        <dbReference type="ARBA" id="ARBA00023136"/>
    </source>
</evidence>
<evidence type="ECO:0000313" key="7">
    <source>
        <dbReference type="EMBL" id="OII76761.1"/>
    </source>
</evidence>
<organism evidence="7 8">
    <name type="scientific">Cryptosporidium andersoni</name>
    <dbReference type="NCBI Taxonomy" id="117008"/>
    <lineage>
        <taxon>Eukaryota</taxon>
        <taxon>Sar</taxon>
        <taxon>Alveolata</taxon>
        <taxon>Apicomplexa</taxon>
        <taxon>Conoidasida</taxon>
        <taxon>Coccidia</taxon>
        <taxon>Eucoccidiorida</taxon>
        <taxon>Eimeriorina</taxon>
        <taxon>Cryptosporidiidae</taxon>
        <taxon>Cryptosporidium</taxon>
    </lineage>
</organism>
<dbReference type="GO" id="GO:0005783">
    <property type="term" value="C:endoplasmic reticulum"/>
    <property type="evidence" value="ECO:0007669"/>
    <property type="project" value="UniProtKB-SubCell"/>
</dbReference>
<keyword evidence="5" id="KW-0496">Mitochondrion</keyword>
<evidence type="ECO:0000256" key="1">
    <source>
        <dbReference type="ARBA" id="ARBA00004173"/>
    </source>
</evidence>
<dbReference type="Proteomes" id="UP000186804">
    <property type="component" value="Unassembled WGS sequence"/>
</dbReference>
<dbReference type="GeneID" id="92366966"/>
<dbReference type="PANTHER" id="PTHR48182:SF2">
    <property type="entry name" value="PROTEIN SERAC1"/>
    <property type="match status" value="1"/>
</dbReference>
<reference evidence="7 8" key="1">
    <citation type="submission" date="2016-10" db="EMBL/GenBank/DDBJ databases">
        <title>Reductive evolution of mitochondrial metabolism and differential evolution of invasion-related proteins in Cryptosporidium.</title>
        <authorList>
            <person name="Liu S."/>
            <person name="Roellig D.M."/>
            <person name="Guo Y."/>
            <person name="Li N."/>
            <person name="Frace M.A."/>
            <person name="Tang K."/>
            <person name="Zhang L."/>
            <person name="Feng Y."/>
            <person name="Xiao L."/>
        </authorList>
    </citation>
    <scope>NUCLEOTIDE SEQUENCE [LARGE SCALE GENOMIC DNA]</scope>
    <source>
        <strain evidence="7">30847</strain>
    </source>
</reference>
<keyword evidence="4" id="KW-0256">Endoplasmic reticulum</keyword>
<dbReference type="InterPro" id="IPR029058">
    <property type="entry name" value="AB_hydrolase_fold"/>
</dbReference>
<proteinExistence type="predicted"/>
<evidence type="ECO:0000256" key="4">
    <source>
        <dbReference type="ARBA" id="ARBA00022824"/>
    </source>
</evidence>
<dbReference type="GO" id="GO:0005739">
    <property type="term" value="C:mitochondrion"/>
    <property type="evidence" value="ECO:0007669"/>
    <property type="project" value="UniProtKB-SubCell"/>
</dbReference>
<dbReference type="PANTHER" id="PTHR48182">
    <property type="entry name" value="PROTEIN SERAC1"/>
    <property type="match status" value="1"/>
</dbReference>